<dbReference type="EMBL" id="CP021331">
    <property type="protein sequence ID" value="AVX06011.1"/>
    <property type="molecule type" value="Genomic_DNA"/>
</dbReference>
<keyword evidence="1" id="KW-0812">Transmembrane</keyword>
<dbReference type="AlphaFoldDB" id="A0A2R4MJ61"/>
<accession>A0A2R4MJ61</accession>
<evidence type="ECO:0008006" key="4">
    <source>
        <dbReference type="Google" id="ProtNLM"/>
    </source>
</evidence>
<evidence type="ECO:0000313" key="3">
    <source>
        <dbReference type="Proteomes" id="UP000258927"/>
    </source>
</evidence>
<protein>
    <recommendedName>
        <fullName evidence="4">Type-F conjugative transfer system protein TrbI</fullName>
    </recommendedName>
</protein>
<keyword evidence="1" id="KW-0472">Membrane</keyword>
<organism evidence="2 3">
    <name type="scientific">Maritalea myrionectae</name>
    <dbReference type="NCBI Taxonomy" id="454601"/>
    <lineage>
        <taxon>Bacteria</taxon>
        <taxon>Pseudomonadati</taxon>
        <taxon>Pseudomonadota</taxon>
        <taxon>Alphaproteobacteria</taxon>
        <taxon>Hyphomicrobiales</taxon>
        <taxon>Devosiaceae</taxon>
        <taxon>Maritalea</taxon>
    </lineage>
</organism>
<evidence type="ECO:0000313" key="2">
    <source>
        <dbReference type="EMBL" id="AVX06011.1"/>
    </source>
</evidence>
<keyword evidence="2" id="KW-0614">Plasmid</keyword>
<keyword evidence="3" id="KW-1185">Reference proteome</keyword>
<gene>
    <name evidence="2" type="ORF">MXMO3_03508</name>
</gene>
<feature type="transmembrane region" description="Helical" evidence="1">
    <location>
        <begin position="6"/>
        <end position="28"/>
    </location>
</feature>
<geneLocation type="plasmid" evidence="3">
    <name>phl2708x3</name>
</geneLocation>
<sequence length="117" mass="13025">MKKAYWIGGAFLGLWAAVMINVATLNFFGLLDPAPKTLIIDANKVVKIFIEERGNNFSDEQLKNAILVFDEIVTAQANRIHQETGNVIVNGNHILAGGQDVSDEFAQRVIEQWDLIQ</sequence>
<name>A0A2R4MJ61_9HYPH</name>
<proteinExistence type="predicted"/>
<dbReference type="KEGG" id="mmyr:MXMO3_03508"/>
<evidence type="ECO:0000256" key="1">
    <source>
        <dbReference type="SAM" id="Phobius"/>
    </source>
</evidence>
<reference evidence="2 3" key="1">
    <citation type="submission" date="2017-05" db="EMBL/GenBank/DDBJ databases">
        <title>Genome Analysis of Maritalea myrionectae HL2708#5.</title>
        <authorList>
            <consortium name="Cotde Inc.-PKNU"/>
            <person name="Jang D."/>
            <person name="Oh H.-M."/>
        </authorList>
    </citation>
    <scope>NUCLEOTIDE SEQUENCE [LARGE SCALE GENOMIC DNA]</scope>
    <source>
        <strain evidence="2 3">HL2708#5</strain>
        <plasmid evidence="3">phl2708x3</plasmid>
    </source>
</reference>
<dbReference type="Proteomes" id="UP000258927">
    <property type="component" value="Plasmid pHL2708X3"/>
</dbReference>
<keyword evidence="1" id="KW-1133">Transmembrane helix</keyword>
<dbReference type="RefSeq" id="WP_117396959.1">
    <property type="nucleotide sequence ID" value="NZ_CP021331.1"/>
</dbReference>